<dbReference type="OMA" id="FREKPQY"/>
<feature type="transmembrane region" description="Helical" evidence="1">
    <location>
        <begin position="699"/>
        <end position="724"/>
    </location>
</feature>
<dbReference type="AlphaFoldDB" id="A0A3P7DTQ3"/>
<keyword evidence="1" id="KW-0812">Transmembrane</keyword>
<dbReference type="PANTHER" id="PTHR45757:SF7">
    <property type="entry name" value="MFS DOMAIN-CONTAINING PROTEIN"/>
    <property type="match status" value="1"/>
</dbReference>
<dbReference type="FunCoup" id="A0A3P7DTQ3">
    <property type="interactions" value="40"/>
</dbReference>
<protein>
    <recommendedName>
        <fullName evidence="4">Major facilitator superfamily (MFS) profile domain-containing protein</fullName>
    </recommendedName>
</protein>
<evidence type="ECO:0000256" key="1">
    <source>
        <dbReference type="SAM" id="Phobius"/>
    </source>
</evidence>
<dbReference type="Gene3D" id="1.20.1250.20">
    <property type="entry name" value="MFS general substrate transporter like domains"/>
    <property type="match status" value="1"/>
</dbReference>
<accession>A0A3P7DTQ3</accession>
<dbReference type="InterPro" id="IPR036259">
    <property type="entry name" value="MFS_trans_sf"/>
</dbReference>
<feature type="transmembrane region" description="Helical" evidence="1">
    <location>
        <begin position="362"/>
        <end position="380"/>
    </location>
</feature>
<dbReference type="InterPro" id="IPR011701">
    <property type="entry name" value="MFS"/>
</dbReference>
<sequence length="756" mass="86443">MLKSPQLNCCCCFVNNIRYVVLILLIACLSILFANIILYSIAVIYDDYQNTQLWRQAHLTELTSTGKSISYFLFFIISIKINLKKLCDILRRRFLRSVVNNHSLESSNIKSKHLTEILKAVNFNFNETVESYESDFLTISAHKTSVELPNASTATFAHGNLFSDTNVNEEKTTSFRPTGADLSILRKQEGSEQLTYKNGLQLDKDRQWDDNLKDGDEKSKQQIEIESIAHRTLEKRMQHFLVWTAPGIGMICGSFSISWFLRSFGCRRFFALMMMISAVATALLVVTPQIKYGRYLTACMRFIQGLVFASVYPMIGLVTANWGTLKQQFLFLICCTSFIQLAPLISWPISSFIFVRDCRAPFLVHAALTCLLALVWLVIFREKPQYHSSVNGLELNKIVAGKIKAEHNRIMAENPCRLLIMSFSVWAIWIAACGYFLIVSVAVQFLPLYCLLIIRETRTDSTLLAAVPFLFMFIMTELHWLWYRLAKHFSERISILTFNTISFVICSLIFIFLAIFPPGGAFHHSVVAAFTLILCILTLSLYGFYRSAILVGRFFGQFIISYIRFFTGFAFFFTAAAVVFFVEENKADEWRVIFLMLAALLLICAAVFGIFGSALPEEWSKDSWDPSAARPMITFDQIDYHADECGLIIKKMKYTWRSIVATTLFSDITAVYTEVPVPINFTAILIETVKKFQLRGRLFALHISYIVLGLLSILFMFGLSIVLLSEHQWCKKKEEEDAKTMELVPHDIFEVHYPNT</sequence>
<dbReference type="OrthoDB" id="2985014at2759"/>
<dbReference type="PANTHER" id="PTHR45757">
    <property type="entry name" value="PROTEIN CBG23364-RELATED"/>
    <property type="match status" value="1"/>
</dbReference>
<feature type="transmembrane region" description="Helical" evidence="1">
    <location>
        <begin position="267"/>
        <end position="286"/>
    </location>
</feature>
<evidence type="ECO:0000313" key="3">
    <source>
        <dbReference type="Proteomes" id="UP000270924"/>
    </source>
</evidence>
<feature type="transmembrane region" description="Helical" evidence="1">
    <location>
        <begin position="426"/>
        <end position="451"/>
    </location>
</feature>
<dbReference type="GO" id="GO:0022857">
    <property type="term" value="F:transmembrane transporter activity"/>
    <property type="evidence" value="ECO:0007669"/>
    <property type="project" value="InterPro"/>
</dbReference>
<dbReference type="GO" id="GO:0016020">
    <property type="term" value="C:membrane"/>
    <property type="evidence" value="ECO:0007669"/>
    <property type="project" value="TreeGrafter"/>
</dbReference>
<dbReference type="SUPFAM" id="SSF103473">
    <property type="entry name" value="MFS general substrate transporter"/>
    <property type="match status" value="1"/>
</dbReference>
<evidence type="ECO:0008006" key="4">
    <source>
        <dbReference type="Google" id="ProtNLM"/>
    </source>
</evidence>
<feature type="transmembrane region" description="Helical" evidence="1">
    <location>
        <begin position="298"/>
        <end position="323"/>
    </location>
</feature>
<dbReference type="EMBL" id="UYWW01001379">
    <property type="protein sequence ID" value="VDM10406.1"/>
    <property type="molecule type" value="Genomic_DNA"/>
</dbReference>
<name>A0A3P7DTQ3_WUCBA</name>
<feature type="transmembrane region" description="Helical" evidence="1">
    <location>
        <begin position="463"/>
        <end position="483"/>
    </location>
</feature>
<dbReference type="InParanoid" id="A0A3P7DTQ3"/>
<feature type="transmembrane region" description="Helical" evidence="1">
    <location>
        <begin position="527"/>
        <end position="545"/>
    </location>
</feature>
<keyword evidence="3" id="KW-1185">Reference proteome</keyword>
<feature type="transmembrane region" description="Helical" evidence="1">
    <location>
        <begin position="20"/>
        <end position="45"/>
    </location>
</feature>
<evidence type="ECO:0000313" key="2">
    <source>
        <dbReference type="EMBL" id="VDM10406.1"/>
    </source>
</evidence>
<reference evidence="2 3" key="1">
    <citation type="submission" date="2018-11" db="EMBL/GenBank/DDBJ databases">
        <authorList>
            <consortium name="Pathogen Informatics"/>
        </authorList>
    </citation>
    <scope>NUCLEOTIDE SEQUENCE [LARGE SCALE GENOMIC DNA]</scope>
</reference>
<dbReference type="CDD" id="cd06174">
    <property type="entry name" value="MFS"/>
    <property type="match status" value="1"/>
</dbReference>
<feature type="transmembrane region" description="Helical" evidence="1">
    <location>
        <begin position="594"/>
        <end position="615"/>
    </location>
</feature>
<gene>
    <name evidence="2" type="ORF">WBA_LOCUS3792</name>
</gene>
<proteinExistence type="predicted"/>
<feature type="transmembrane region" description="Helical" evidence="1">
    <location>
        <begin position="240"/>
        <end position="261"/>
    </location>
</feature>
<dbReference type="Proteomes" id="UP000270924">
    <property type="component" value="Unassembled WGS sequence"/>
</dbReference>
<feature type="transmembrane region" description="Helical" evidence="1">
    <location>
        <begin position="495"/>
        <end position="515"/>
    </location>
</feature>
<organism evidence="2 3">
    <name type="scientific">Wuchereria bancrofti</name>
    <dbReference type="NCBI Taxonomy" id="6293"/>
    <lineage>
        <taxon>Eukaryota</taxon>
        <taxon>Metazoa</taxon>
        <taxon>Ecdysozoa</taxon>
        <taxon>Nematoda</taxon>
        <taxon>Chromadorea</taxon>
        <taxon>Rhabditida</taxon>
        <taxon>Spirurina</taxon>
        <taxon>Spiruromorpha</taxon>
        <taxon>Filarioidea</taxon>
        <taxon>Onchocercidae</taxon>
        <taxon>Wuchereria</taxon>
    </lineage>
</organism>
<feature type="transmembrane region" description="Helical" evidence="1">
    <location>
        <begin position="557"/>
        <end position="582"/>
    </location>
</feature>
<feature type="transmembrane region" description="Helical" evidence="1">
    <location>
        <begin position="329"/>
        <end position="355"/>
    </location>
</feature>
<keyword evidence="1" id="KW-1133">Transmembrane helix</keyword>
<dbReference type="Pfam" id="PF07690">
    <property type="entry name" value="MFS_1"/>
    <property type="match status" value="1"/>
</dbReference>
<keyword evidence="1" id="KW-0472">Membrane</keyword>